<keyword evidence="2" id="KW-1185">Reference proteome</keyword>
<evidence type="ECO:0000313" key="1">
    <source>
        <dbReference type="EMBL" id="OCB72090.1"/>
    </source>
</evidence>
<dbReference type="RefSeq" id="WP_243397550.1">
    <property type="nucleotide sequence ID" value="NZ_LVEN01000035.1"/>
</dbReference>
<evidence type="ECO:0008006" key="3">
    <source>
        <dbReference type="Google" id="ProtNLM"/>
    </source>
</evidence>
<proteinExistence type="predicted"/>
<organism evidence="1 2">
    <name type="scientific">Flavobacterium piscis</name>
    <dbReference type="NCBI Taxonomy" id="1114874"/>
    <lineage>
        <taxon>Bacteria</taxon>
        <taxon>Pseudomonadati</taxon>
        <taxon>Bacteroidota</taxon>
        <taxon>Flavobacteriia</taxon>
        <taxon>Flavobacteriales</taxon>
        <taxon>Flavobacteriaceae</taxon>
        <taxon>Flavobacterium</taxon>
    </lineage>
</organism>
<dbReference type="EMBL" id="LVEN01000035">
    <property type="protein sequence ID" value="OCB72090.1"/>
    <property type="molecule type" value="Genomic_DNA"/>
</dbReference>
<sequence>MGNITDLIKDVASKNQIIETFAAKVIEINNEIESLHNPEDAYTVNIMRADGAIIKNVRLKASILDVEQGIITIPKKDSWVLATIIDGVETRAFVSQFSEVERTFVRFKNDENHYLEINTDADKFQMLFKEKKTNENGATSTAKPTYKNIAQIAFSGKKDSRITTSFYDENGKEISKNNFSGNQQQTILHTINGEDIKERVKFTLSSGENPSAEMQFLDKDGAEKQKLTFDELHTEINLNKGNTIFNLKDKEAKVTIKDGFDATISDAKTSFIKGNLTLEMDDRFKIDVGGKSLKSKLEELIDEIGKITVTTPMGPSGTPINLPQLTILKGKLTELLK</sequence>
<protein>
    <recommendedName>
        <fullName evidence="3">DUF2345 domain-containing protein</fullName>
    </recommendedName>
</protein>
<gene>
    <name evidence="1" type="ORF">FLP_16375</name>
</gene>
<comment type="caution">
    <text evidence="1">The sequence shown here is derived from an EMBL/GenBank/DDBJ whole genome shotgun (WGS) entry which is preliminary data.</text>
</comment>
<evidence type="ECO:0000313" key="2">
    <source>
        <dbReference type="Proteomes" id="UP000093343"/>
    </source>
</evidence>
<reference evidence="2" key="1">
    <citation type="submission" date="2016-03" db="EMBL/GenBank/DDBJ databases">
        <title>Draft genome sequence of Paenibacillus glacialis DSM 22343.</title>
        <authorList>
            <person name="Shin S.-K."/>
            <person name="Yi H."/>
        </authorList>
    </citation>
    <scope>NUCLEOTIDE SEQUENCE [LARGE SCALE GENOMIC DNA]</scope>
    <source>
        <strain evidence="2">CCUG 60099</strain>
    </source>
</reference>
<dbReference type="Proteomes" id="UP000093343">
    <property type="component" value="Unassembled WGS sequence"/>
</dbReference>
<accession>A0ABX2XGL4</accession>
<name>A0ABX2XGL4_9FLAO</name>